<dbReference type="EMBL" id="LRGB01000055">
    <property type="protein sequence ID" value="KZS21174.1"/>
    <property type="molecule type" value="Genomic_DNA"/>
</dbReference>
<keyword evidence="2" id="KW-1185">Reference proteome</keyword>
<name>A0A162SC90_9CRUS</name>
<dbReference type="Proteomes" id="UP000076858">
    <property type="component" value="Unassembled WGS sequence"/>
</dbReference>
<sequence length="204" mass="22250">MFKLVVNFYLLSVAIGVNCQTEETIIPTLPPSTTRPPIEVITVTNGGTEGEWGPLEHCPGGSRVVSYQTRNELATPRFDDTALNTIVLFCNDEFVTNLTSSIGFSGDYYAVQTCPFGGYMKSFQLRVSPNGSEADNTAANDIRFRCSNGGEINGLGNTHGDWGQYSEECEIGICGMETRVQPYDGGIGHYDNTALNDVRFTCCK</sequence>
<proteinExistence type="predicted"/>
<accession>A0A162SC90</accession>
<dbReference type="GO" id="GO:0005615">
    <property type="term" value="C:extracellular space"/>
    <property type="evidence" value="ECO:0007669"/>
    <property type="project" value="TreeGrafter"/>
</dbReference>
<comment type="caution">
    <text evidence="1">The sequence shown here is derived from an EMBL/GenBank/DDBJ whole genome shotgun (WGS) entry which is preliminary data.</text>
</comment>
<dbReference type="InterPro" id="IPR005515">
    <property type="entry name" value="VOMI"/>
</dbReference>
<dbReference type="STRING" id="35525.A0A162SC90"/>
<reference evidence="1 2" key="1">
    <citation type="submission" date="2016-03" db="EMBL/GenBank/DDBJ databases">
        <title>EvidentialGene: Evidence-directed Construction of Genes on Genomes.</title>
        <authorList>
            <person name="Gilbert D.G."/>
            <person name="Choi J.-H."/>
            <person name="Mockaitis K."/>
            <person name="Colbourne J."/>
            <person name="Pfrender M."/>
        </authorList>
    </citation>
    <scope>NUCLEOTIDE SEQUENCE [LARGE SCALE GENOMIC DNA]</scope>
    <source>
        <strain evidence="1 2">Xinb3</strain>
        <tissue evidence="1">Complete organism</tissue>
    </source>
</reference>
<dbReference type="Gene3D" id="2.100.10.20">
    <property type="entry name" value="Vitelline membrane outer layer protein I (VOMI)"/>
    <property type="match status" value="1"/>
</dbReference>
<dbReference type="PANTHER" id="PTHR18841">
    <property type="entry name" value="VITELLINE MEMBRANE OUTER LAYER PROTEIN I-RELATED"/>
    <property type="match status" value="1"/>
</dbReference>
<evidence type="ECO:0000313" key="2">
    <source>
        <dbReference type="Proteomes" id="UP000076858"/>
    </source>
</evidence>
<protein>
    <submittedName>
        <fullName evidence="1">Vitelline membrane outer layer protein 1</fullName>
    </submittedName>
</protein>
<dbReference type="SUPFAM" id="SSF51092">
    <property type="entry name" value="Vitelline membrane outer protein-I (VMO-I)"/>
    <property type="match status" value="1"/>
</dbReference>
<gene>
    <name evidence="1" type="ORF">APZ42_011940</name>
</gene>
<dbReference type="Pfam" id="PF03762">
    <property type="entry name" value="VOMI"/>
    <property type="match status" value="1"/>
</dbReference>
<organism evidence="1 2">
    <name type="scientific">Daphnia magna</name>
    <dbReference type="NCBI Taxonomy" id="35525"/>
    <lineage>
        <taxon>Eukaryota</taxon>
        <taxon>Metazoa</taxon>
        <taxon>Ecdysozoa</taxon>
        <taxon>Arthropoda</taxon>
        <taxon>Crustacea</taxon>
        <taxon>Branchiopoda</taxon>
        <taxon>Diplostraca</taxon>
        <taxon>Cladocera</taxon>
        <taxon>Anomopoda</taxon>
        <taxon>Daphniidae</taxon>
        <taxon>Daphnia</taxon>
    </lineage>
</organism>
<dbReference type="InterPro" id="IPR036706">
    <property type="entry name" value="VOMI_sf"/>
</dbReference>
<dbReference type="AlphaFoldDB" id="A0A162SC90"/>
<dbReference type="PANTHER" id="PTHR18841:SF0">
    <property type="entry name" value="VITELLINE MEMBRANE OUTER LAYER 1 HOMOLOG A-RELATED"/>
    <property type="match status" value="1"/>
</dbReference>
<dbReference type="OrthoDB" id="6344411at2759"/>
<evidence type="ECO:0000313" key="1">
    <source>
        <dbReference type="EMBL" id="KZS21174.1"/>
    </source>
</evidence>